<evidence type="ECO:0000259" key="6">
    <source>
        <dbReference type="Pfam" id="PF14905"/>
    </source>
</evidence>
<dbReference type="Pfam" id="PF14905">
    <property type="entry name" value="OMP_b-brl_3"/>
    <property type="match status" value="1"/>
</dbReference>
<dbReference type="PANTHER" id="PTHR40980:SF4">
    <property type="entry name" value="TONB-DEPENDENT RECEPTOR-LIKE BETA-BARREL DOMAIN-CONTAINING PROTEIN"/>
    <property type="match status" value="1"/>
</dbReference>
<feature type="domain" description="TonB-dependent receptor plug" evidence="5">
    <location>
        <begin position="142"/>
        <end position="226"/>
    </location>
</feature>
<reference evidence="7" key="2">
    <citation type="journal article" date="2021" name="PeerJ">
        <title>Extensive microbial diversity within the chicken gut microbiome revealed by metagenomics and culture.</title>
        <authorList>
            <person name="Gilroy R."/>
            <person name="Ravi A."/>
            <person name="Getino M."/>
            <person name="Pursley I."/>
            <person name="Horton D.L."/>
            <person name="Alikhan N.F."/>
            <person name="Baker D."/>
            <person name="Gharbi K."/>
            <person name="Hall N."/>
            <person name="Watson M."/>
            <person name="Adriaenssens E.M."/>
            <person name="Foster-Nyarko E."/>
            <person name="Jarju S."/>
            <person name="Secka A."/>
            <person name="Antonio M."/>
            <person name="Oren A."/>
            <person name="Chaudhuri R.R."/>
            <person name="La Ragione R."/>
            <person name="Hildebrand F."/>
            <person name="Pallen M.J."/>
        </authorList>
    </citation>
    <scope>NUCLEOTIDE SEQUENCE</scope>
    <source>
        <strain evidence="7">ChiHjej13B12-12457</strain>
    </source>
</reference>
<evidence type="ECO:0000313" key="8">
    <source>
        <dbReference type="Proteomes" id="UP000886744"/>
    </source>
</evidence>
<evidence type="ECO:0000256" key="3">
    <source>
        <dbReference type="ARBA" id="ARBA00023237"/>
    </source>
</evidence>
<proteinExistence type="predicted"/>
<dbReference type="Gene3D" id="2.170.130.10">
    <property type="entry name" value="TonB-dependent receptor, plug domain"/>
    <property type="match status" value="1"/>
</dbReference>
<keyword evidence="2" id="KW-0472">Membrane</keyword>
<sequence>MNRFLLKAVFIISTFILFNSAAALAQTVKGVVRDSETGEPLAGVVVMFERVVDDPTANMTGTQTEADGSYILQIPEGIEGVLGLYFISYDDLKSQVIKLGKGDELTLDLNMTFQSETLETAVIVARKDPESVGALINDRKVSAQAVENIGAAEISAKGLSNVAEAVETMSGVSFNSSGQLFVRGLGDRYSLTTLNGLPVASPNPDNKLIPLDIFSSSVLQNITVTKVYTATSFADYSGAHIDIATKENIEDSFLSVSLGLNGTIGTTFTDTYRPDRNGWLLHDNNLPRNVREMSLPDFREYIVDNDPFGTSFDIRKSMALPDISGSVSGGRTFGLRNGDELSLLASASISSGSQNIYDAYITNINTQGQHMDEFTYNAYEHSLDLTGLLSLNYIFKNDDKIGFTMLYAKNATEDYKLRDGYDAEDNMLLGSNSIAHSYSLWNTQLGGSHTLHRSWDMDWKVSYGMTDSNEPDRRQVMYRKGEDGSLSLFKLNRQETMRYYGELSEQEIVAEIKPTFHFGEQSRLIFGAAYKDKNRDYNSMRFYYNLTDINPVISDIYTPSSFLNSQNIADGLITIERDAQPKNNYYAGHRILAGFAEVEYYPLTDLMLGLGVRYEYSQQWVRYWNDASRESISRLNKGDFFPALNVKYTLKNKHTFRFASSITVTRPSFIEMAPFLYKESYGSAELRGNDALTNGYNYNFDLKYEYFSTNNKHMFSVGLYYKILKDPIERVQETSGGAIVHTFRNAEQGMAAGLEAEFRTQPFKYFTIGGNVSLMYTDVTLLANGGIYTDSRRALQGASPYLGNAFITYAPEFGKESSISISVLYNVQGPRIQAVGIYGLGNIMQAPIHSLDANITYRITRIWSVELSMTNLLDSEYRFTQNVPDLDTDMLTESYRLGRGIGVGVKLDF</sequence>
<dbReference type="Pfam" id="PF07715">
    <property type="entry name" value="Plug"/>
    <property type="match status" value="1"/>
</dbReference>
<dbReference type="SUPFAM" id="SSF56935">
    <property type="entry name" value="Porins"/>
    <property type="match status" value="1"/>
</dbReference>
<reference evidence="7" key="1">
    <citation type="submission" date="2020-10" db="EMBL/GenBank/DDBJ databases">
        <authorList>
            <person name="Gilroy R."/>
        </authorList>
    </citation>
    <scope>NUCLEOTIDE SEQUENCE</scope>
    <source>
        <strain evidence="7">ChiHjej13B12-12457</strain>
    </source>
</reference>
<dbReference type="SUPFAM" id="SSF49464">
    <property type="entry name" value="Carboxypeptidase regulatory domain-like"/>
    <property type="match status" value="1"/>
</dbReference>
<comment type="subcellular location">
    <subcellularLocation>
        <location evidence="1">Cell outer membrane</location>
    </subcellularLocation>
</comment>
<feature type="signal peptide" evidence="4">
    <location>
        <begin position="1"/>
        <end position="25"/>
    </location>
</feature>
<dbReference type="Gene3D" id="2.40.170.20">
    <property type="entry name" value="TonB-dependent receptor, beta-barrel domain"/>
    <property type="match status" value="1"/>
</dbReference>
<keyword evidence="3" id="KW-0998">Cell outer membrane</keyword>
<evidence type="ECO:0000313" key="7">
    <source>
        <dbReference type="EMBL" id="HIR62016.1"/>
    </source>
</evidence>
<dbReference type="InterPro" id="IPR012910">
    <property type="entry name" value="Plug_dom"/>
</dbReference>
<dbReference type="Gene3D" id="2.60.40.1120">
    <property type="entry name" value="Carboxypeptidase-like, regulatory domain"/>
    <property type="match status" value="1"/>
</dbReference>
<name>A0A9D1J5N9_9BACT</name>
<evidence type="ECO:0000259" key="5">
    <source>
        <dbReference type="Pfam" id="PF07715"/>
    </source>
</evidence>
<feature type="domain" description="Outer membrane protein beta-barrel" evidence="6">
    <location>
        <begin position="575"/>
        <end position="884"/>
    </location>
</feature>
<accession>A0A9D1J5N9</accession>
<dbReference type="PANTHER" id="PTHR40980">
    <property type="entry name" value="PLUG DOMAIN-CONTAINING PROTEIN"/>
    <property type="match status" value="1"/>
</dbReference>
<comment type="caution">
    <text evidence="7">The sequence shown here is derived from an EMBL/GenBank/DDBJ whole genome shotgun (WGS) entry which is preliminary data.</text>
</comment>
<protein>
    <submittedName>
        <fullName evidence="7">TonB-dependent receptor</fullName>
    </submittedName>
</protein>
<dbReference type="InterPro" id="IPR037066">
    <property type="entry name" value="Plug_dom_sf"/>
</dbReference>
<dbReference type="Proteomes" id="UP000886744">
    <property type="component" value="Unassembled WGS sequence"/>
</dbReference>
<evidence type="ECO:0000256" key="4">
    <source>
        <dbReference type="SAM" id="SignalP"/>
    </source>
</evidence>
<keyword evidence="7" id="KW-0675">Receptor</keyword>
<dbReference type="InterPro" id="IPR008969">
    <property type="entry name" value="CarboxyPept-like_regulatory"/>
</dbReference>
<feature type="chain" id="PRO_5038832613" evidence="4">
    <location>
        <begin position="26"/>
        <end position="909"/>
    </location>
</feature>
<evidence type="ECO:0000256" key="1">
    <source>
        <dbReference type="ARBA" id="ARBA00004442"/>
    </source>
</evidence>
<dbReference type="AlphaFoldDB" id="A0A9D1J5N9"/>
<dbReference type="GO" id="GO:0009279">
    <property type="term" value="C:cell outer membrane"/>
    <property type="evidence" value="ECO:0007669"/>
    <property type="project" value="UniProtKB-SubCell"/>
</dbReference>
<gene>
    <name evidence="7" type="ORF">IAC94_00630</name>
</gene>
<dbReference type="EMBL" id="DVHI01000013">
    <property type="protein sequence ID" value="HIR62016.1"/>
    <property type="molecule type" value="Genomic_DNA"/>
</dbReference>
<organism evidence="7 8">
    <name type="scientific">Candidatus Coprenecus avistercoris</name>
    <dbReference type="NCBI Taxonomy" id="2840730"/>
    <lineage>
        <taxon>Bacteria</taxon>
        <taxon>Pseudomonadati</taxon>
        <taxon>Bacteroidota</taxon>
        <taxon>Bacteroidia</taxon>
        <taxon>Bacteroidales</taxon>
        <taxon>Rikenellaceae</taxon>
        <taxon>Rikenellaceae incertae sedis</taxon>
        <taxon>Candidatus Coprenecus</taxon>
    </lineage>
</organism>
<evidence type="ECO:0000256" key="2">
    <source>
        <dbReference type="ARBA" id="ARBA00023136"/>
    </source>
</evidence>
<dbReference type="InterPro" id="IPR036942">
    <property type="entry name" value="Beta-barrel_TonB_sf"/>
</dbReference>
<keyword evidence="4" id="KW-0732">Signal</keyword>
<dbReference type="InterPro" id="IPR041700">
    <property type="entry name" value="OMP_b-brl_3"/>
</dbReference>